<keyword evidence="1" id="KW-0812">Transmembrane</keyword>
<accession>A0A0A9FAP3</accession>
<dbReference type="EMBL" id="GBRH01188484">
    <property type="protein sequence ID" value="JAE09412.1"/>
    <property type="molecule type" value="Transcribed_RNA"/>
</dbReference>
<name>A0A0A9FAP3_ARUDO</name>
<proteinExistence type="predicted"/>
<evidence type="ECO:0000313" key="2">
    <source>
        <dbReference type="EMBL" id="JAE09412.1"/>
    </source>
</evidence>
<keyword evidence="1" id="KW-0472">Membrane</keyword>
<dbReference type="AlphaFoldDB" id="A0A0A9FAP3"/>
<evidence type="ECO:0000256" key="1">
    <source>
        <dbReference type="SAM" id="Phobius"/>
    </source>
</evidence>
<organism evidence="2">
    <name type="scientific">Arundo donax</name>
    <name type="common">Giant reed</name>
    <name type="synonym">Donax arundinaceus</name>
    <dbReference type="NCBI Taxonomy" id="35708"/>
    <lineage>
        <taxon>Eukaryota</taxon>
        <taxon>Viridiplantae</taxon>
        <taxon>Streptophyta</taxon>
        <taxon>Embryophyta</taxon>
        <taxon>Tracheophyta</taxon>
        <taxon>Spermatophyta</taxon>
        <taxon>Magnoliopsida</taxon>
        <taxon>Liliopsida</taxon>
        <taxon>Poales</taxon>
        <taxon>Poaceae</taxon>
        <taxon>PACMAD clade</taxon>
        <taxon>Arundinoideae</taxon>
        <taxon>Arundineae</taxon>
        <taxon>Arundo</taxon>
    </lineage>
</organism>
<keyword evidence="1" id="KW-1133">Transmembrane helix</keyword>
<reference evidence="2" key="1">
    <citation type="submission" date="2014-09" db="EMBL/GenBank/DDBJ databases">
        <authorList>
            <person name="Magalhaes I.L.F."/>
            <person name="Oliveira U."/>
            <person name="Santos F.R."/>
            <person name="Vidigal T.H.D.A."/>
            <person name="Brescovit A.D."/>
            <person name="Santos A.J."/>
        </authorList>
    </citation>
    <scope>NUCLEOTIDE SEQUENCE</scope>
    <source>
        <tissue evidence="2">Shoot tissue taken approximately 20 cm above the soil surface</tissue>
    </source>
</reference>
<feature type="transmembrane region" description="Helical" evidence="1">
    <location>
        <begin position="16"/>
        <end position="35"/>
    </location>
</feature>
<reference evidence="2" key="2">
    <citation type="journal article" date="2015" name="Data Brief">
        <title>Shoot transcriptome of the giant reed, Arundo donax.</title>
        <authorList>
            <person name="Barrero R.A."/>
            <person name="Guerrero F.D."/>
            <person name="Moolhuijzen P."/>
            <person name="Goolsby J.A."/>
            <person name="Tidwell J."/>
            <person name="Bellgard S.E."/>
            <person name="Bellgard M.I."/>
        </authorList>
    </citation>
    <scope>NUCLEOTIDE SEQUENCE</scope>
    <source>
        <tissue evidence="2">Shoot tissue taken approximately 20 cm above the soil surface</tissue>
    </source>
</reference>
<protein>
    <submittedName>
        <fullName evidence="2">Uncharacterized protein</fullName>
    </submittedName>
</protein>
<sequence>MNKTEQAHQNPRDGLFFFYYFFLLLIFGLVSVVNGNNARK</sequence>